<keyword evidence="4" id="KW-1185">Reference proteome</keyword>
<dbReference type="AlphaFoldDB" id="A0ABD0XRU4"/>
<evidence type="ECO:0000313" key="3">
    <source>
        <dbReference type="EMBL" id="KAL0994946.1"/>
    </source>
</evidence>
<dbReference type="SMART" id="SM00034">
    <property type="entry name" value="CLECT"/>
    <property type="match status" value="4"/>
</dbReference>
<dbReference type="SUPFAM" id="SSF56436">
    <property type="entry name" value="C-type lectin-like"/>
    <property type="match status" value="4"/>
</dbReference>
<feature type="domain" description="C-type lectin" evidence="2">
    <location>
        <begin position="281"/>
        <end position="403"/>
    </location>
</feature>
<dbReference type="InterPro" id="IPR016187">
    <property type="entry name" value="CTDL_fold"/>
</dbReference>
<protein>
    <recommendedName>
        <fullName evidence="2">C-type lectin domain-containing protein</fullName>
    </recommendedName>
</protein>
<dbReference type="PANTHER" id="PTHR45784:SF3">
    <property type="entry name" value="C-TYPE LECTIN DOMAIN FAMILY 4 MEMBER K-LIKE-RELATED"/>
    <property type="match status" value="1"/>
</dbReference>
<keyword evidence="1" id="KW-0732">Signal</keyword>
<organism evidence="3 4">
    <name type="scientific">Umbra pygmaea</name>
    <name type="common">Eastern mudminnow</name>
    <dbReference type="NCBI Taxonomy" id="75934"/>
    <lineage>
        <taxon>Eukaryota</taxon>
        <taxon>Metazoa</taxon>
        <taxon>Chordata</taxon>
        <taxon>Craniata</taxon>
        <taxon>Vertebrata</taxon>
        <taxon>Euteleostomi</taxon>
        <taxon>Actinopterygii</taxon>
        <taxon>Neopterygii</taxon>
        <taxon>Teleostei</taxon>
        <taxon>Protacanthopterygii</taxon>
        <taxon>Esociformes</taxon>
        <taxon>Umbridae</taxon>
        <taxon>Umbra</taxon>
    </lineage>
</organism>
<evidence type="ECO:0000256" key="1">
    <source>
        <dbReference type="SAM" id="SignalP"/>
    </source>
</evidence>
<dbReference type="PANTHER" id="PTHR45784">
    <property type="entry name" value="C-TYPE LECTIN DOMAIN FAMILY 20 MEMBER A-RELATED"/>
    <property type="match status" value="1"/>
</dbReference>
<sequence length="527" mass="60566">MRETVFLIILLAGLNKLASSVLHQYHLVNQPMTWFEAQSYCRETYTDLATVSDQSDYQSINGVLYSISLSSKQAWIGLKYDSWRWSLEETETENGWPGGYPWNQSDFSTNTVELQECVYQSDGSWFVGSCNSNYYFVCYDGRQNATQTFVLVEELKTWYEAQSYCREKYTDLAIVRNQTDNQAFINQAQNAGVYNKLLWIGLYRNGTLSDGGKSNVAITTNIPLNTVQLNQSCATGLSISYTQNITNFYKFNNELENCQNLFPVVCYSEICKVSPNITHQYHLVNQQMTWSEAQSYCRETYTDLATVSDSEEYDSLTCLINSTLGYSGQAWIGLKLTLTWSLEDNVQYAGNEAEGIINGWPGGYPWYSFRDIYITRQMYCVFIDQNGLWELSSCDSNYYFVCYDGSQNATQTFVLVNEYKTWYEAQTYCRTNYTDLAIVRNRKDNEAIINLTQEQSSVVSYYPIWIGLYFDGIWSDNSTNNYIINGLNPSCATANYQNLYYQYNSENCNNTFAFVCYGGELISCSPH</sequence>
<dbReference type="Gene3D" id="3.10.100.10">
    <property type="entry name" value="Mannose-Binding Protein A, subunit A"/>
    <property type="match status" value="4"/>
</dbReference>
<gene>
    <name evidence="3" type="ORF">UPYG_G00129730</name>
</gene>
<evidence type="ECO:0000259" key="2">
    <source>
        <dbReference type="PROSITE" id="PS50041"/>
    </source>
</evidence>
<dbReference type="Proteomes" id="UP001557470">
    <property type="component" value="Unassembled WGS sequence"/>
</dbReference>
<dbReference type="EMBL" id="JAGEUA010000003">
    <property type="protein sequence ID" value="KAL0994946.1"/>
    <property type="molecule type" value="Genomic_DNA"/>
</dbReference>
<dbReference type="PROSITE" id="PS50041">
    <property type="entry name" value="C_TYPE_LECTIN_2"/>
    <property type="match status" value="4"/>
</dbReference>
<dbReference type="InterPro" id="IPR016186">
    <property type="entry name" value="C-type_lectin-like/link_sf"/>
</dbReference>
<feature type="domain" description="C-type lectin" evidence="2">
    <location>
        <begin position="25"/>
        <end position="139"/>
    </location>
</feature>
<dbReference type="InterPro" id="IPR001304">
    <property type="entry name" value="C-type_lectin-like"/>
</dbReference>
<comment type="caution">
    <text evidence="3">The sequence shown here is derived from an EMBL/GenBank/DDBJ whole genome shotgun (WGS) entry which is preliminary data.</text>
</comment>
<evidence type="ECO:0000313" key="4">
    <source>
        <dbReference type="Proteomes" id="UP001557470"/>
    </source>
</evidence>
<dbReference type="Pfam" id="PF00059">
    <property type="entry name" value="Lectin_C"/>
    <property type="match status" value="4"/>
</dbReference>
<feature type="domain" description="C-type lectin" evidence="2">
    <location>
        <begin position="144"/>
        <end position="267"/>
    </location>
</feature>
<name>A0ABD0XRU4_UMBPY</name>
<feature type="domain" description="C-type lectin" evidence="2">
    <location>
        <begin position="398"/>
        <end position="517"/>
    </location>
</feature>
<feature type="signal peptide" evidence="1">
    <location>
        <begin position="1"/>
        <end position="20"/>
    </location>
</feature>
<feature type="chain" id="PRO_5044752676" description="C-type lectin domain-containing protein" evidence="1">
    <location>
        <begin position="21"/>
        <end position="527"/>
    </location>
</feature>
<reference evidence="3 4" key="1">
    <citation type="submission" date="2024-06" db="EMBL/GenBank/DDBJ databases">
        <authorList>
            <person name="Pan Q."/>
            <person name="Wen M."/>
            <person name="Jouanno E."/>
            <person name="Zahm M."/>
            <person name="Klopp C."/>
            <person name="Cabau C."/>
            <person name="Louis A."/>
            <person name="Berthelot C."/>
            <person name="Parey E."/>
            <person name="Roest Crollius H."/>
            <person name="Montfort J."/>
            <person name="Robinson-Rechavi M."/>
            <person name="Bouchez O."/>
            <person name="Lampietro C."/>
            <person name="Lopez Roques C."/>
            <person name="Donnadieu C."/>
            <person name="Postlethwait J."/>
            <person name="Bobe J."/>
            <person name="Verreycken H."/>
            <person name="Guiguen Y."/>
        </authorList>
    </citation>
    <scope>NUCLEOTIDE SEQUENCE [LARGE SCALE GENOMIC DNA]</scope>
    <source>
        <strain evidence="3">Up_M1</strain>
        <tissue evidence="3">Testis</tissue>
    </source>
</reference>
<proteinExistence type="predicted"/>
<accession>A0ABD0XRU4</accession>